<dbReference type="EMBL" id="CM045870">
    <property type="protein sequence ID" value="KAI7954195.1"/>
    <property type="molecule type" value="Genomic_DNA"/>
</dbReference>
<comment type="caution">
    <text evidence="1">The sequence shown here is derived from an EMBL/GenBank/DDBJ whole genome shotgun (WGS) entry which is preliminary data.</text>
</comment>
<reference evidence="1 2" key="3">
    <citation type="journal article" date="2022" name="Microbiol. Spectr.">
        <title>Folding features and dynamics of 3D genome architecture in plant fungal pathogens.</title>
        <authorList>
            <person name="Xia C."/>
        </authorList>
    </citation>
    <scope>NUCLEOTIDE SEQUENCE [LARGE SCALE GENOMIC DNA]</scope>
    <source>
        <strain evidence="1 2">93-210</strain>
    </source>
</reference>
<reference evidence="2" key="2">
    <citation type="journal article" date="2018" name="Mol. Plant Microbe Interact.">
        <title>Genome sequence resources for the wheat stripe rust pathogen (Puccinia striiformis f. sp. tritici) and the barley stripe rust pathogen (Puccinia striiformis f. sp. hordei).</title>
        <authorList>
            <person name="Xia C."/>
            <person name="Wang M."/>
            <person name="Yin C."/>
            <person name="Cornejo O.E."/>
            <person name="Hulbert S.H."/>
            <person name="Chen X."/>
        </authorList>
    </citation>
    <scope>NUCLEOTIDE SEQUENCE [LARGE SCALE GENOMIC DNA]</scope>
    <source>
        <strain evidence="2">93-210</strain>
    </source>
</reference>
<name>A0ACC0EIQ9_9BASI</name>
<evidence type="ECO:0000313" key="1">
    <source>
        <dbReference type="EMBL" id="KAI7954195.1"/>
    </source>
</evidence>
<reference evidence="2" key="1">
    <citation type="journal article" date="2018" name="BMC Genomics">
        <title>Genomic insights into host adaptation between the wheat stripe rust pathogen (Puccinia striiformis f. sp. tritici) and the barley stripe rust pathogen (Puccinia striiformis f. sp. hordei).</title>
        <authorList>
            <person name="Xia C."/>
            <person name="Wang M."/>
            <person name="Yin C."/>
            <person name="Cornejo O.E."/>
            <person name="Hulbert S.H."/>
            <person name="Chen X."/>
        </authorList>
    </citation>
    <scope>NUCLEOTIDE SEQUENCE [LARGE SCALE GENOMIC DNA]</scope>
    <source>
        <strain evidence="2">93-210</strain>
    </source>
</reference>
<organism evidence="1 2">
    <name type="scientific">Puccinia striiformis f. sp. tritici</name>
    <dbReference type="NCBI Taxonomy" id="168172"/>
    <lineage>
        <taxon>Eukaryota</taxon>
        <taxon>Fungi</taxon>
        <taxon>Dikarya</taxon>
        <taxon>Basidiomycota</taxon>
        <taxon>Pucciniomycotina</taxon>
        <taxon>Pucciniomycetes</taxon>
        <taxon>Pucciniales</taxon>
        <taxon>Pucciniaceae</taxon>
        <taxon>Puccinia</taxon>
    </lineage>
</organism>
<sequence>MARVAATSRSNTHKRDSRGSKRPPVKTDKTIPKAIKKTQTRKPKTPSPSHSPTPPPSPPPRSEHPSEEEIASDHDDDLGINFSEDDPKAQDEHLPAIDPLIDSMDQEFRQQNPGYQFDQDTPDRSMEDPDHPCCIVPTSELAKLRAMMNLDDEHYEQALQILSMPGGPISFLVMKELERHQEKSNDRGESSDLPSDTNSNSRTRAQRSRKSSEYSEALKERIRDCSKAAFLQTNVEVYTQGKYGPGMTDMSLLTITMQKLHAQPADFRSKYFPPCLNSNARVRRSFLTLVRDIQTHLRCLIREKLLEGVLDSKGDIAPGLVLPRLSEITQVIFRYLSPDEAGISKKEAKKKITILLTGRIAHIRLQTVDHLLHPPLQKKISQWTLIDQKLKELKAHGSDYRMAFSKAVIVRDNELFGTGTALADIAEHRIILPSDEEVQAQLPLITSSQHQTNPSA</sequence>
<evidence type="ECO:0000313" key="2">
    <source>
        <dbReference type="Proteomes" id="UP001060170"/>
    </source>
</evidence>
<proteinExistence type="predicted"/>
<accession>A0ACC0EIQ9</accession>
<dbReference type="Proteomes" id="UP001060170">
    <property type="component" value="Chromosome 6"/>
</dbReference>
<protein>
    <submittedName>
        <fullName evidence="1">Uncharacterized protein</fullName>
    </submittedName>
</protein>
<keyword evidence="2" id="KW-1185">Reference proteome</keyword>
<gene>
    <name evidence="1" type="ORF">MJO28_006742</name>
</gene>